<organism evidence="1 2">
    <name type="scientific">Dendrobium nobile</name>
    <name type="common">Orchid</name>
    <dbReference type="NCBI Taxonomy" id="94219"/>
    <lineage>
        <taxon>Eukaryota</taxon>
        <taxon>Viridiplantae</taxon>
        <taxon>Streptophyta</taxon>
        <taxon>Embryophyta</taxon>
        <taxon>Tracheophyta</taxon>
        <taxon>Spermatophyta</taxon>
        <taxon>Magnoliopsida</taxon>
        <taxon>Liliopsida</taxon>
        <taxon>Asparagales</taxon>
        <taxon>Orchidaceae</taxon>
        <taxon>Epidendroideae</taxon>
        <taxon>Malaxideae</taxon>
        <taxon>Dendrobiinae</taxon>
        <taxon>Dendrobium</taxon>
    </lineage>
</organism>
<reference evidence="1" key="1">
    <citation type="journal article" date="2022" name="Front. Genet.">
        <title>Chromosome-Scale Assembly of the Dendrobium nobile Genome Provides Insights Into the Molecular Mechanism of the Biosynthesis of the Medicinal Active Ingredient of Dendrobium.</title>
        <authorList>
            <person name="Xu Q."/>
            <person name="Niu S.-C."/>
            <person name="Li K.-L."/>
            <person name="Zheng P.-J."/>
            <person name="Zhang X.-J."/>
            <person name="Jia Y."/>
            <person name="Liu Y."/>
            <person name="Niu Y.-X."/>
            <person name="Yu L.-H."/>
            <person name="Chen D.-F."/>
            <person name="Zhang G.-Q."/>
        </authorList>
    </citation>
    <scope>NUCLEOTIDE SEQUENCE</scope>
    <source>
        <tissue evidence="1">Leaf</tissue>
    </source>
</reference>
<evidence type="ECO:0000313" key="2">
    <source>
        <dbReference type="Proteomes" id="UP000829196"/>
    </source>
</evidence>
<dbReference type="SUPFAM" id="SSF56672">
    <property type="entry name" value="DNA/RNA polymerases"/>
    <property type="match status" value="1"/>
</dbReference>
<dbReference type="InterPro" id="IPR043502">
    <property type="entry name" value="DNA/RNA_pol_sf"/>
</dbReference>
<dbReference type="PANTHER" id="PTHR11439:SF483">
    <property type="entry name" value="PEPTIDE SYNTHASE GLIP-LIKE, PUTATIVE (AFU_ORTHOLOGUE AFUA_3G12920)-RELATED"/>
    <property type="match status" value="1"/>
</dbReference>
<dbReference type="AlphaFoldDB" id="A0A8T3AAJ6"/>
<evidence type="ECO:0000313" key="1">
    <source>
        <dbReference type="EMBL" id="KAI0492822.1"/>
    </source>
</evidence>
<keyword evidence="2" id="KW-1185">Reference proteome</keyword>
<dbReference type="EMBL" id="JAGYWB010000018">
    <property type="protein sequence ID" value="KAI0492822.1"/>
    <property type="molecule type" value="Genomic_DNA"/>
</dbReference>
<sequence>MQAPTIQDFQALKRLLRYIKGTLYFGLLITNRKLVLHSYTDVDWASDATDRKSISGSCTFLGPNLISWSVKKQVTVVKSSPEAEYISLSAATSEVIWLPRLAAELNLPQHTPTTIYCDNTSAIALAKNPVFHAITKHIEIDYHFIREHISSGNITLTHISSKDQREPLSR</sequence>
<dbReference type="CDD" id="cd09272">
    <property type="entry name" value="RNase_HI_RT_Ty1"/>
    <property type="match status" value="1"/>
</dbReference>
<accession>A0A8T3AAJ6</accession>
<evidence type="ECO:0008006" key="3">
    <source>
        <dbReference type="Google" id="ProtNLM"/>
    </source>
</evidence>
<name>A0A8T3AAJ6_DENNO</name>
<proteinExistence type="predicted"/>
<dbReference type="Proteomes" id="UP000829196">
    <property type="component" value="Unassembled WGS sequence"/>
</dbReference>
<comment type="caution">
    <text evidence="1">The sequence shown here is derived from an EMBL/GenBank/DDBJ whole genome shotgun (WGS) entry which is preliminary data.</text>
</comment>
<gene>
    <name evidence="1" type="ORF">KFK09_027098</name>
</gene>
<dbReference type="PANTHER" id="PTHR11439">
    <property type="entry name" value="GAG-POL-RELATED RETROTRANSPOSON"/>
    <property type="match status" value="1"/>
</dbReference>
<protein>
    <recommendedName>
        <fullName evidence="3">Retrovirus-related Pol polyprotein from transposon TNT 1-94</fullName>
    </recommendedName>
</protein>
<dbReference type="OrthoDB" id="780992at2759"/>